<organism evidence="2 3">
    <name type="scientific">Streptomyces pacificus</name>
    <dbReference type="NCBI Taxonomy" id="2705029"/>
    <lineage>
        <taxon>Bacteria</taxon>
        <taxon>Bacillati</taxon>
        <taxon>Actinomycetota</taxon>
        <taxon>Actinomycetes</taxon>
        <taxon>Kitasatosporales</taxon>
        <taxon>Streptomycetaceae</taxon>
        <taxon>Streptomyces</taxon>
    </lineage>
</organism>
<gene>
    <name evidence="2" type="ORF">SCWH03_42860</name>
</gene>
<comment type="caution">
    <text evidence="2">The sequence shown here is derived from an EMBL/GenBank/DDBJ whole genome shotgun (WGS) entry which is preliminary data.</text>
</comment>
<feature type="compositionally biased region" description="Low complexity" evidence="1">
    <location>
        <begin position="20"/>
        <end position="40"/>
    </location>
</feature>
<evidence type="ECO:0000313" key="3">
    <source>
        <dbReference type="Proteomes" id="UP000484988"/>
    </source>
</evidence>
<dbReference type="Proteomes" id="UP000484988">
    <property type="component" value="Unassembled WGS sequence"/>
</dbReference>
<protein>
    <submittedName>
        <fullName evidence="2">Uncharacterized protein</fullName>
    </submittedName>
</protein>
<evidence type="ECO:0000313" key="2">
    <source>
        <dbReference type="EMBL" id="GFH38046.1"/>
    </source>
</evidence>
<evidence type="ECO:0000256" key="1">
    <source>
        <dbReference type="SAM" id="MobiDB-lite"/>
    </source>
</evidence>
<sequence>MGARAAGRGCRGGRGGPEAAPSVACRRPPVPRCRPQGGRPWPVLADGRRSPDQALQEVVLVVLEQVDVEEHDVEPARTTSAASE</sequence>
<accession>A0A6A0AYQ4</accession>
<proteinExistence type="predicted"/>
<feature type="region of interest" description="Disordered" evidence="1">
    <location>
        <begin position="1"/>
        <end position="43"/>
    </location>
</feature>
<dbReference type="EMBL" id="BLLG01000013">
    <property type="protein sequence ID" value="GFH38046.1"/>
    <property type="molecule type" value="Genomic_DNA"/>
</dbReference>
<keyword evidence="3" id="KW-1185">Reference proteome</keyword>
<name>A0A6A0AYQ4_9ACTN</name>
<reference evidence="2 3" key="1">
    <citation type="submission" date="2020-02" db="EMBL/GenBank/DDBJ databases">
        <title>Whole Genome Shotgun Sequence of Streptomyces sp. strain CWH03.</title>
        <authorList>
            <person name="Dohra H."/>
            <person name="Kodani S."/>
            <person name="Yamamura H."/>
        </authorList>
    </citation>
    <scope>NUCLEOTIDE SEQUENCE [LARGE SCALE GENOMIC DNA]</scope>
    <source>
        <strain evidence="2 3">CWH03</strain>
    </source>
</reference>
<dbReference type="AlphaFoldDB" id="A0A6A0AYQ4"/>